<dbReference type="Pfam" id="PF24506">
    <property type="entry name" value="KNTC1_N"/>
    <property type="match status" value="1"/>
</dbReference>
<evidence type="ECO:0000313" key="3">
    <source>
        <dbReference type="EMBL" id="GBN82887.1"/>
    </source>
</evidence>
<evidence type="ECO:0000313" key="2">
    <source>
        <dbReference type="EMBL" id="GBN82732.1"/>
    </source>
</evidence>
<dbReference type="Proteomes" id="UP000499080">
    <property type="component" value="Unassembled WGS sequence"/>
</dbReference>
<evidence type="ECO:0000313" key="4">
    <source>
        <dbReference type="Proteomes" id="UP000499080"/>
    </source>
</evidence>
<dbReference type="AlphaFoldDB" id="A0A4Y2S4I0"/>
<evidence type="ECO:0000259" key="1">
    <source>
        <dbReference type="Pfam" id="PF24506"/>
    </source>
</evidence>
<dbReference type="InterPro" id="IPR015943">
    <property type="entry name" value="WD40/YVTN_repeat-like_dom_sf"/>
</dbReference>
<name>A0A4Y2S4I0_ARAVE</name>
<dbReference type="InterPro" id="IPR036322">
    <property type="entry name" value="WD40_repeat_dom_sf"/>
</dbReference>
<accession>A0A4Y2S4I0</accession>
<sequence>MWTDTGGAFNSTHQSESTEVLTCQFQVKNLPIVKSEIEDINSVVCASTHLYLIAAVDKKISIFKEESSELFWEIETNEKVCCISLSDDSCLLLVTEFTGEIHLFHISSKTSLWSYTCQNGESSAVKEAFIEIDSSELLRLLIFTHQGNVYEFSNISVPTLYNAVENQNLRNVFEDVHLKKFSLSEMIPNCEIKNIFQLFCNSPMVGLGVSSDTAALDSVDSFCADDMINGFPEADWEYTADERIFQCFDFTVHDNAVKAVSTKDGRYIVFLNEK</sequence>
<protein>
    <recommendedName>
        <fullName evidence="1">KNTC1 N-terminal domain-containing protein</fullName>
    </recommendedName>
</protein>
<dbReference type="InterPro" id="IPR055402">
    <property type="entry name" value="KNTC1_N"/>
</dbReference>
<dbReference type="EMBL" id="BGPR01019769">
    <property type="protein sequence ID" value="GBN82887.1"/>
    <property type="molecule type" value="Genomic_DNA"/>
</dbReference>
<feature type="non-terminal residue" evidence="3">
    <location>
        <position position="274"/>
    </location>
</feature>
<dbReference type="OrthoDB" id="6458709at2759"/>
<comment type="caution">
    <text evidence="3">The sequence shown here is derived from an EMBL/GenBank/DDBJ whole genome shotgun (WGS) entry which is preliminary data.</text>
</comment>
<keyword evidence="4" id="KW-1185">Reference proteome</keyword>
<dbReference type="SUPFAM" id="SSF50978">
    <property type="entry name" value="WD40 repeat-like"/>
    <property type="match status" value="1"/>
</dbReference>
<dbReference type="EMBL" id="BGPR01019717">
    <property type="protein sequence ID" value="GBN82732.1"/>
    <property type="molecule type" value="Genomic_DNA"/>
</dbReference>
<feature type="domain" description="KNTC1 N-terminal" evidence="1">
    <location>
        <begin position="24"/>
        <end position="173"/>
    </location>
</feature>
<gene>
    <name evidence="3" type="ORF">AVEN_21068_1</name>
    <name evidence="2" type="ORF">AVEN_229297_1</name>
</gene>
<reference evidence="3 4" key="1">
    <citation type="journal article" date="2019" name="Sci. Rep.">
        <title>Orb-weaving spider Araneus ventricosus genome elucidates the spidroin gene catalogue.</title>
        <authorList>
            <person name="Kono N."/>
            <person name="Nakamura H."/>
            <person name="Ohtoshi R."/>
            <person name="Moran D.A.P."/>
            <person name="Shinohara A."/>
            <person name="Yoshida Y."/>
            <person name="Fujiwara M."/>
            <person name="Mori M."/>
            <person name="Tomita M."/>
            <person name="Arakawa K."/>
        </authorList>
    </citation>
    <scope>NUCLEOTIDE SEQUENCE [LARGE SCALE GENOMIC DNA]</scope>
</reference>
<dbReference type="Gene3D" id="2.130.10.10">
    <property type="entry name" value="YVTN repeat-like/Quinoprotein amine dehydrogenase"/>
    <property type="match status" value="1"/>
</dbReference>
<organism evidence="3 4">
    <name type="scientific">Araneus ventricosus</name>
    <name type="common">Orbweaver spider</name>
    <name type="synonym">Epeira ventricosa</name>
    <dbReference type="NCBI Taxonomy" id="182803"/>
    <lineage>
        <taxon>Eukaryota</taxon>
        <taxon>Metazoa</taxon>
        <taxon>Ecdysozoa</taxon>
        <taxon>Arthropoda</taxon>
        <taxon>Chelicerata</taxon>
        <taxon>Arachnida</taxon>
        <taxon>Araneae</taxon>
        <taxon>Araneomorphae</taxon>
        <taxon>Entelegynae</taxon>
        <taxon>Araneoidea</taxon>
        <taxon>Araneidae</taxon>
        <taxon>Araneus</taxon>
    </lineage>
</organism>
<proteinExistence type="predicted"/>